<organism evidence="1 2">
    <name type="scientific">Anisodus tanguticus</name>
    <dbReference type="NCBI Taxonomy" id="243964"/>
    <lineage>
        <taxon>Eukaryota</taxon>
        <taxon>Viridiplantae</taxon>
        <taxon>Streptophyta</taxon>
        <taxon>Embryophyta</taxon>
        <taxon>Tracheophyta</taxon>
        <taxon>Spermatophyta</taxon>
        <taxon>Magnoliopsida</taxon>
        <taxon>eudicotyledons</taxon>
        <taxon>Gunneridae</taxon>
        <taxon>Pentapetalae</taxon>
        <taxon>asterids</taxon>
        <taxon>lamiids</taxon>
        <taxon>Solanales</taxon>
        <taxon>Solanaceae</taxon>
        <taxon>Solanoideae</taxon>
        <taxon>Hyoscyameae</taxon>
        <taxon>Anisodus</taxon>
    </lineage>
</organism>
<name>A0AAE1VAD1_9SOLA</name>
<dbReference type="Proteomes" id="UP001291623">
    <property type="component" value="Unassembled WGS sequence"/>
</dbReference>
<evidence type="ECO:0000313" key="1">
    <source>
        <dbReference type="EMBL" id="KAK4354099.1"/>
    </source>
</evidence>
<gene>
    <name evidence="1" type="ORF">RND71_026293</name>
</gene>
<comment type="caution">
    <text evidence="1">The sequence shown here is derived from an EMBL/GenBank/DDBJ whole genome shotgun (WGS) entry which is preliminary data.</text>
</comment>
<protein>
    <submittedName>
        <fullName evidence="1">Uncharacterized protein</fullName>
    </submittedName>
</protein>
<dbReference type="EMBL" id="JAVYJV010000014">
    <property type="protein sequence ID" value="KAK4354099.1"/>
    <property type="molecule type" value="Genomic_DNA"/>
</dbReference>
<keyword evidence="2" id="KW-1185">Reference proteome</keyword>
<accession>A0AAE1VAD1</accession>
<dbReference type="AlphaFoldDB" id="A0AAE1VAD1"/>
<sequence>MGHVTAIAAACVYRMMAVKYLHDHPIVLEELRKENMAIREKKKPEDPFDYNNYRAMRFKRVMQGQYSSHLDSLISEISCPHAIKAFLYKNKLTLLLKYTGGILRKHICWYIGTSSNLSGMKASGRWSHTMPWSSLL</sequence>
<reference evidence="1" key="1">
    <citation type="submission" date="2023-12" db="EMBL/GenBank/DDBJ databases">
        <title>Genome assembly of Anisodus tanguticus.</title>
        <authorList>
            <person name="Wang Y.-J."/>
        </authorList>
    </citation>
    <scope>NUCLEOTIDE SEQUENCE</scope>
    <source>
        <strain evidence="1">KB-2021</strain>
        <tissue evidence="1">Leaf</tissue>
    </source>
</reference>
<proteinExistence type="predicted"/>
<evidence type="ECO:0000313" key="2">
    <source>
        <dbReference type="Proteomes" id="UP001291623"/>
    </source>
</evidence>